<dbReference type="Pfam" id="PF08706">
    <property type="entry name" value="D5_N"/>
    <property type="match status" value="1"/>
</dbReference>
<dbReference type="InterPro" id="IPR014015">
    <property type="entry name" value="Helicase_SF3_DNA-vir"/>
</dbReference>
<dbReference type="InterPro" id="IPR006500">
    <property type="entry name" value="Helicase_put_C_phage/plasmid"/>
</dbReference>
<evidence type="ECO:0000256" key="2">
    <source>
        <dbReference type="ARBA" id="ARBA00022801"/>
    </source>
</evidence>
<reference evidence="5 6" key="1">
    <citation type="submission" date="2019-03" db="EMBL/GenBank/DDBJ databases">
        <title>Ramlibacter henchirensis DSM 14656, whole genome shotgun sequence.</title>
        <authorList>
            <person name="Zhang X."/>
            <person name="Feng G."/>
            <person name="Zhu H."/>
        </authorList>
    </citation>
    <scope>NUCLEOTIDE SEQUENCE [LARGE SCALE GENOMIC DNA]</scope>
    <source>
        <strain evidence="5 6">DSM 14656</strain>
    </source>
</reference>
<feature type="domain" description="SF3 helicase" evidence="4">
    <location>
        <begin position="463"/>
        <end position="625"/>
    </location>
</feature>
<dbReference type="Gene3D" id="3.30.70.1790">
    <property type="entry name" value="RepB DNA-primase, N-terminal domain"/>
    <property type="match status" value="1"/>
</dbReference>
<dbReference type="Pfam" id="PF16793">
    <property type="entry name" value="RepB_primase"/>
    <property type="match status" value="1"/>
</dbReference>
<evidence type="ECO:0000313" key="5">
    <source>
        <dbReference type="EMBL" id="TFZ02984.1"/>
    </source>
</evidence>
<gene>
    <name evidence="5" type="ORF">EZ313_17325</name>
</gene>
<dbReference type="InterPro" id="IPR051620">
    <property type="entry name" value="ORF904-like_C"/>
</dbReference>
<evidence type="ECO:0000313" key="6">
    <source>
        <dbReference type="Proteomes" id="UP000298180"/>
    </source>
</evidence>
<comment type="caution">
    <text evidence="5">The sequence shown here is derived from an EMBL/GenBank/DDBJ whole genome shotgun (WGS) entry which is preliminary data.</text>
</comment>
<dbReference type="Gene3D" id="3.40.50.300">
    <property type="entry name" value="P-loop containing nucleotide triphosphate hydrolases"/>
    <property type="match status" value="1"/>
</dbReference>
<dbReference type="Pfam" id="PF19263">
    <property type="entry name" value="DUF5906"/>
    <property type="match status" value="1"/>
</dbReference>
<keyword evidence="1" id="KW-0547">Nucleotide-binding</keyword>
<keyword evidence="6" id="KW-1185">Reference proteome</keyword>
<dbReference type="InterPro" id="IPR014819">
    <property type="entry name" value="PriCT_2"/>
</dbReference>
<dbReference type="PANTHER" id="PTHR35372">
    <property type="entry name" value="ATP BINDING PROTEIN-RELATED"/>
    <property type="match status" value="1"/>
</dbReference>
<name>A0A4Z0BWW3_9BURK</name>
<keyword evidence="3" id="KW-0067">ATP-binding</keyword>
<dbReference type="InterPro" id="IPR039459">
    <property type="entry name" value="RepB-like_DNA_primase_dom"/>
</dbReference>
<dbReference type="NCBIfam" id="TIGR01613">
    <property type="entry name" value="primase_Cterm"/>
    <property type="match status" value="1"/>
</dbReference>
<sequence>MKHNQENLARLVEQQKTRLRFKKAFHGKGKAVIQLIPSPGSAGSARTLSGTLNKLDNEISRANASGYGVALTVNTVKGGRRRSEDVERINAVFIDDDSGHSEPSTYIDLPCPPHVLVRTSPGKYHAHWLVSDCSVADFGQLQKQLAARFSTDAVIHDTPRAMRMPGTLNWKVNPPFMAEMLACDLSRARYSVEQLVQGLGLRPLVSPPAAVASSDARHPTDIDWHDVESALQSIDPESRSNWLAVGMALHSTGDEQRARQVWDVWSRRSAKFEAGEQQRAWVGFDASRGLTVRTIFHMAGKGGWESSVTDDMDFAEMFAKINEKTLRFDPQSNRWYRFEGVVWVESKDAALQELHDFVKRVSRSPRGLDELGLGKRMRTAAAMRAVISHMELLRYLHVNVADFDADPNLFAVRNGVVDLRTGLFRAARPEDMLRLQADAPFEEGATAPRFKSFVLQVCQADKELVRDLMLCVGYTMFGHTREQKFFMLHGGGSNGKGVFTRLVKRVMGTYAATIAPNVLARAYSGNPNSPSPALAQLQGPRLILCSEGVSSGAVDDAFVKQIAGGDEITARHAYGPMCTFKPTGKLWLTTNRTPRIAHDDGAMWRRIAPLPFHASFRDAQVDTALEEKLWADERVGILRLLVHSAVKYHANGGLATSEASKNFIRSLRREADPVQWWVSTACVRNERSKMRAADAHAHFLRFADAKGVPGVDVRAWSRRLRDLGFEARRDAQGMYYVGLRLKS</sequence>
<dbReference type="InterPro" id="IPR014818">
    <property type="entry name" value="Phage/plasmid_primase_P4_C"/>
</dbReference>
<dbReference type="EMBL" id="SMLM01000002">
    <property type="protein sequence ID" value="TFZ02984.1"/>
    <property type="molecule type" value="Genomic_DNA"/>
</dbReference>
<dbReference type="OrthoDB" id="5959484at2"/>
<dbReference type="Pfam" id="PF08707">
    <property type="entry name" value="PriCT_2"/>
    <property type="match status" value="1"/>
</dbReference>
<dbReference type="GO" id="GO:0016817">
    <property type="term" value="F:hydrolase activity, acting on acid anhydrides"/>
    <property type="evidence" value="ECO:0007669"/>
    <property type="project" value="InterPro"/>
</dbReference>
<accession>A0A4Z0BWW3</accession>
<evidence type="ECO:0000256" key="3">
    <source>
        <dbReference type="ARBA" id="ARBA00022840"/>
    </source>
</evidence>
<dbReference type="RefSeq" id="WP_135264508.1">
    <property type="nucleotide sequence ID" value="NZ_SMLM01000002.1"/>
</dbReference>
<keyword evidence="2" id="KW-0378">Hydrolase</keyword>
<dbReference type="InterPro" id="IPR027417">
    <property type="entry name" value="P-loop_NTPase"/>
</dbReference>
<dbReference type="PANTHER" id="PTHR35372:SF2">
    <property type="entry name" value="SF3 HELICASE DOMAIN-CONTAINING PROTEIN"/>
    <property type="match status" value="1"/>
</dbReference>
<dbReference type="SUPFAM" id="SSF52540">
    <property type="entry name" value="P-loop containing nucleoside triphosphate hydrolases"/>
    <property type="match status" value="1"/>
</dbReference>
<dbReference type="SMART" id="SM00885">
    <property type="entry name" value="D5_N"/>
    <property type="match status" value="1"/>
</dbReference>
<dbReference type="InterPro" id="IPR045455">
    <property type="entry name" value="NrS-1_pol-like_helicase"/>
</dbReference>
<dbReference type="PROSITE" id="PS51206">
    <property type="entry name" value="SF3_HELICASE_1"/>
    <property type="match status" value="1"/>
</dbReference>
<dbReference type="GO" id="GO:0005524">
    <property type="term" value="F:ATP binding"/>
    <property type="evidence" value="ECO:0007669"/>
    <property type="project" value="UniProtKB-KW"/>
</dbReference>
<dbReference type="AlphaFoldDB" id="A0A4Z0BWW3"/>
<organism evidence="5 6">
    <name type="scientific">Ramlibacter henchirensis</name>
    <dbReference type="NCBI Taxonomy" id="204072"/>
    <lineage>
        <taxon>Bacteria</taxon>
        <taxon>Pseudomonadati</taxon>
        <taxon>Pseudomonadota</taxon>
        <taxon>Betaproteobacteria</taxon>
        <taxon>Burkholderiales</taxon>
        <taxon>Comamonadaceae</taxon>
        <taxon>Ramlibacter</taxon>
    </lineage>
</organism>
<evidence type="ECO:0000256" key="1">
    <source>
        <dbReference type="ARBA" id="ARBA00022741"/>
    </source>
</evidence>
<protein>
    <recommendedName>
        <fullName evidence="4">SF3 helicase domain-containing protein</fullName>
    </recommendedName>
</protein>
<evidence type="ECO:0000259" key="4">
    <source>
        <dbReference type="PROSITE" id="PS51206"/>
    </source>
</evidence>
<dbReference type="Proteomes" id="UP000298180">
    <property type="component" value="Unassembled WGS sequence"/>
</dbReference>
<proteinExistence type="predicted"/>